<gene>
    <name evidence="1" type="ORF">RND81_02G241600</name>
</gene>
<keyword evidence="2" id="KW-1185">Reference proteome</keyword>
<sequence length="118" mass="14101">MLIFKQLSLKKKKNSNQIKKKERVKMKQQNTFKHNNKIIDESESYFSYILSPFKKNKNKEKLEKKTQISQKVDRVNINHGDHISEDGYCGGDVDKKAEVFLLEQRKKFNFSKMFSRVR</sequence>
<dbReference type="AlphaFoldDB" id="A0AAW1MYF5"/>
<protein>
    <submittedName>
        <fullName evidence="1">Uncharacterized protein</fullName>
    </submittedName>
</protein>
<evidence type="ECO:0000313" key="1">
    <source>
        <dbReference type="EMBL" id="KAK9751097.1"/>
    </source>
</evidence>
<name>A0AAW1MYF5_SAPOF</name>
<reference evidence="1" key="1">
    <citation type="submission" date="2024-03" db="EMBL/GenBank/DDBJ databases">
        <title>WGS assembly of Saponaria officinalis var. Norfolk2.</title>
        <authorList>
            <person name="Jenkins J."/>
            <person name="Shu S."/>
            <person name="Grimwood J."/>
            <person name="Barry K."/>
            <person name="Goodstein D."/>
            <person name="Schmutz J."/>
            <person name="Leebens-Mack J."/>
            <person name="Osbourn A."/>
        </authorList>
    </citation>
    <scope>NUCLEOTIDE SEQUENCE [LARGE SCALE GENOMIC DNA]</scope>
    <source>
        <strain evidence="1">JIC</strain>
    </source>
</reference>
<organism evidence="1 2">
    <name type="scientific">Saponaria officinalis</name>
    <name type="common">Common soapwort</name>
    <name type="synonym">Lychnis saponaria</name>
    <dbReference type="NCBI Taxonomy" id="3572"/>
    <lineage>
        <taxon>Eukaryota</taxon>
        <taxon>Viridiplantae</taxon>
        <taxon>Streptophyta</taxon>
        <taxon>Embryophyta</taxon>
        <taxon>Tracheophyta</taxon>
        <taxon>Spermatophyta</taxon>
        <taxon>Magnoliopsida</taxon>
        <taxon>eudicotyledons</taxon>
        <taxon>Gunneridae</taxon>
        <taxon>Pentapetalae</taxon>
        <taxon>Caryophyllales</taxon>
        <taxon>Caryophyllaceae</taxon>
        <taxon>Caryophylleae</taxon>
        <taxon>Saponaria</taxon>
    </lineage>
</organism>
<evidence type="ECO:0000313" key="2">
    <source>
        <dbReference type="Proteomes" id="UP001443914"/>
    </source>
</evidence>
<dbReference type="EMBL" id="JBDFQZ010000002">
    <property type="protein sequence ID" value="KAK9751097.1"/>
    <property type="molecule type" value="Genomic_DNA"/>
</dbReference>
<dbReference type="Proteomes" id="UP001443914">
    <property type="component" value="Unassembled WGS sequence"/>
</dbReference>
<comment type="caution">
    <text evidence="1">The sequence shown here is derived from an EMBL/GenBank/DDBJ whole genome shotgun (WGS) entry which is preliminary data.</text>
</comment>
<proteinExistence type="predicted"/>
<accession>A0AAW1MYF5</accession>